<feature type="binding site" evidence="6">
    <location>
        <position position="310"/>
    </location>
    <ligand>
        <name>CoA</name>
        <dbReference type="ChEBI" id="CHEBI:57287"/>
    </ligand>
</feature>
<evidence type="ECO:0000259" key="7">
    <source>
        <dbReference type="Pfam" id="PF00501"/>
    </source>
</evidence>
<feature type="binding site" evidence="6">
    <location>
        <position position="526"/>
    </location>
    <ligand>
        <name>ATP</name>
        <dbReference type="ChEBI" id="CHEBI:30616"/>
    </ligand>
</feature>
<dbReference type="Gene3D" id="3.30.300.30">
    <property type="match status" value="1"/>
</dbReference>
<feature type="domain" description="AMP-dependent synthetase/ligase" evidence="7">
    <location>
        <begin position="84"/>
        <end position="470"/>
    </location>
</feature>
<evidence type="ECO:0000313" key="10">
    <source>
        <dbReference type="EMBL" id="OOZ37263.1"/>
    </source>
</evidence>
<dbReference type="Pfam" id="PF00501">
    <property type="entry name" value="AMP-binding"/>
    <property type="match status" value="1"/>
</dbReference>
<accession>A0A1T2KWP7</accession>
<keyword evidence="3 6" id="KW-0547">Nucleotide-binding</keyword>
<dbReference type="EC" id="6.2.1.1" evidence="6"/>
<keyword evidence="6" id="KW-0460">Magnesium</keyword>
<dbReference type="PANTHER" id="PTHR24095:SF14">
    <property type="entry name" value="ACETYL-COENZYME A SYNTHETASE 1"/>
    <property type="match status" value="1"/>
</dbReference>
<feature type="binding site" evidence="6">
    <location>
        <position position="515"/>
    </location>
    <ligand>
        <name>ATP</name>
        <dbReference type="ChEBI" id="CHEBI:30616"/>
    </ligand>
</feature>
<dbReference type="SUPFAM" id="SSF56801">
    <property type="entry name" value="Acetyl-CoA synthetase-like"/>
    <property type="match status" value="1"/>
</dbReference>
<feature type="binding site" evidence="6">
    <location>
        <begin position="410"/>
        <end position="415"/>
    </location>
    <ligand>
        <name>ATP</name>
        <dbReference type="ChEBI" id="CHEBI:30616"/>
    </ligand>
</feature>
<feature type="binding site" evidence="6">
    <location>
        <begin position="386"/>
        <end position="388"/>
    </location>
    <ligand>
        <name>ATP</name>
        <dbReference type="ChEBI" id="CHEBI:30616"/>
    </ligand>
</feature>
<comment type="cofactor">
    <cofactor evidence="6">
        <name>Mg(2+)</name>
        <dbReference type="ChEBI" id="CHEBI:18420"/>
    </cofactor>
</comment>
<evidence type="ECO:0000256" key="1">
    <source>
        <dbReference type="ARBA" id="ARBA00006432"/>
    </source>
</evidence>
<sequence length="648" mass="72455">MSEDKVFPVPADFAAQANVNEAQYQEMYQRSVDDPEGFWAEQAENYLSWYQPWDKVLDWSYDENDLHIEWFKGGKLNVSYNCLDRHLDTRGDQTAIIWESDDPGLDKKVTYRELHTDVNKFANVLKSRGVQKGDRVSIYMPMIPEAVVAMLACTRIGAVHSIVFSAFSPDALRDRIQDSDCQCVITADQSIRTGKALPLKHNADQALAQCPNVHTSIVVKRGGEPVEWTEGRDVWYHEALEGADPVCEPEQMDAEDPLFILYTSGSTGKPKGVLHTTGGYLLQAAMTHKTVFDYKDGEAYWCTADIGWVTGHSYIVYGPLTNGAISLMFEGVPTYPDAGRFWQVCDKHNVSTFYTAPTAIRALMAIGEEPVKATNRSSLRLLGTVGEPINPEAWEWYNRVVGDNRCPIVDTWWQTETGAHMLTPLPGATKLKPGSATTPFFGVQPVLLDDQGNEIEGNPASGNLAIRHPWPSQMRSVYGDHRRFFETYFQMYPGYYFTGDGARRDEDGFYWITGRVDDVLNVSGHRLGTAEIESALVLHDKVAEAAVVGYPHEINGQGIYAYVTLMAGEEYVDELKNELIQLVRKEIGPIAKINIIQWAPGLPKTRSGKIMRRILRKIAANEIDALGDTSTLADPSVVDDLIENRANK</sequence>
<organism evidence="10 11">
    <name type="scientific">Solemya velesiana gill symbiont</name>
    <dbReference type="NCBI Taxonomy" id="1918948"/>
    <lineage>
        <taxon>Bacteria</taxon>
        <taxon>Pseudomonadati</taxon>
        <taxon>Pseudomonadota</taxon>
        <taxon>Gammaproteobacteria</taxon>
        <taxon>sulfur-oxidizing symbionts</taxon>
    </lineage>
</organism>
<gene>
    <name evidence="6" type="primary">acsA</name>
    <name evidence="10" type="ORF">BOW51_03025</name>
</gene>
<comment type="catalytic activity">
    <reaction evidence="6">
        <text>acetate + ATP + CoA = acetyl-CoA + AMP + diphosphate</text>
        <dbReference type="Rhea" id="RHEA:23176"/>
        <dbReference type="ChEBI" id="CHEBI:30089"/>
        <dbReference type="ChEBI" id="CHEBI:30616"/>
        <dbReference type="ChEBI" id="CHEBI:33019"/>
        <dbReference type="ChEBI" id="CHEBI:57287"/>
        <dbReference type="ChEBI" id="CHEBI:57288"/>
        <dbReference type="ChEBI" id="CHEBI:456215"/>
        <dbReference type="EC" id="6.2.1.1"/>
    </reaction>
</comment>
<keyword evidence="5 6" id="KW-0007">Acetylation</keyword>
<keyword evidence="2 6" id="KW-0436">Ligase</keyword>
<evidence type="ECO:0000259" key="8">
    <source>
        <dbReference type="Pfam" id="PF13193"/>
    </source>
</evidence>
<dbReference type="GO" id="GO:0046872">
    <property type="term" value="F:metal ion binding"/>
    <property type="evidence" value="ECO:0007669"/>
    <property type="project" value="UniProtKB-KW"/>
</dbReference>
<feature type="domain" description="AMP-binding enzyme C-terminal" evidence="8">
    <location>
        <begin position="531"/>
        <end position="609"/>
    </location>
</feature>
<dbReference type="FunFam" id="3.30.300.30:FF:000004">
    <property type="entry name" value="Acetyl-coenzyme A synthetase"/>
    <property type="match status" value="1"/>
</dbReference>
<dbReference type="GO" id="GO:0016208">
    <property type="term" value="F:AMP binding"/>
    <property type="evidence" value="ECO:0007669"/>
    <property type="project" value="InterPro"/>
</dbReference>
<feature type="binding site" evidence="6">
    <location>
        <position position="542"/>
    </location>
    <ligand>
        <name>Mg(2+)</name>
        <dbReference type="ChEBI" id="CHEBI:18420"/>
    </ligand>
</feature>
<dbReference type="InterPro" id="IPR020845">
    <property type="entry name" value="AMP-binding_CS"/>
</dbReference>
<evidence type="ECO:0000259" key="9">
    <source>
        <dbReference type="Pfam" id="PF16177"/>
    </source>
</evidence>
<feature type="binding site" evidence="6">
    <location>
        <position position="539"/>
    </location>
    <ligand>
        <name>Mg(2+)</name>
        <dbReference type="ChEBI" id="CHEBI:18420"/>
    </ligand>
</feature>
<dbReference type="Gene3D" id="3.40.50.12780">
    <property type="entry name" value="N-terminal domain of ligase-like"/>
    <property type="match status" value="1"/>
</dbReference>
<dbReference type="InterPro" id="IPR045851">
    <property type="entry name" value="AMP-bd_C_sf"/>
</dbReference>
<dbReference type="Pfam" id="PF16177">
    <property type="entry name" value="ACAS_N"/>
    <property type="match status" value="1"/>
</dbReference>
<dbReference type="CDD" id="cd05966">
    <property type="entry name" value="ACS"/>
    <property type="match status" value="1"/>
</dbReference>
<dbReference type="GO" id="GO:0005524">
    <property type="term" value="F:ATP binding"/>
    <property type="evidence" value="ECO:0007669"/>
    <property type="project" value="UniProtKB-KW"/>
</dbReference>
<dbReference type="NCBIfam" id="TIGR02188">
    <property type="entry name" value="Ac_CoA_lig_AcsA"/>
    <property type="match status" value="1"/>
</dbReference>
<comment type="similarity">
    <text evidence="1 6">Belongs to the ATP-dependent AMP-binding enzyme family.</text>
</comment>
<dbReference type="Proteomes" id="UP000190896">
    <property type="component" value="Unassembled WGS sequence"/>
</dbReference>
<evidence type="ECO:0000256" key="5">
    <source>
        <dbReference type="ARBA" id="ARBA00022990"/>
    </source>
</evidence>
<evidence type="ECO:0000256" key="4">
    <source>
        <dbReference type="ARBA" id="ARBA00022840"/>
    </source>
</evidence>
<keyword evidence="4 6" id="KW-0067">ATP-binding</keyword>
<dbReference type="GO" id="GO:0005829">
    <property type="term" value="C:cytosol"/>
    <property type="evidence" value="ECO:0007669"/>
    <property type="project" value="TreeGrafter"/>
</dbReference>
<dbReference type="InterPro" id="IPR042099">
    <property type="entry name" value="ANL_N_sf"/>
</dbReference>
<dbReference type="InterPro" id="IPR011904">
    <property type="entry name" value="Ac_CoA_lig"/>
</dbReference>
<feature type="domain" description="Acetyl-coenzyme A synthetase N-terminal" evidence="9">
    <location>
        <begin position="24"/>
        <end position="82"/>
    </location>
</feature>
<dbReference type="InterPro" id="IPR032387">
    <property type="entry name" value="ACAS_N"/>
</dbReference>
<comment type="function">
    <text evidence="6">Catalyzes the conversion of acetate into acetyl-CoA (AcCoA), an essential intermediate at the junction of anabolic and catabolic pathways. AcsA undergoes a two-step reaction. In the first half reaction, AcsA combines acetate with ATP to form acetyl-adenylate (AcAMP) intermediate. In the second half reaction, it can then transfer the acetyl group from AcAMP to the sulfhydryl group of CoA, forming the product AcCoA.</text>
</comment>
<feature type="binding site" evidence="6">
    <location>
        <position position="584"/>
    </location>
    <ligand>
        <name>CoA</name>
        <dbReference type="ChEBI" id="CHEBI:57287"/>
    </ligand>
</feature>
<evidence type="ECO:0000256" key="6">
    <source>
        <dbReference type="HAMAP-Rule" id="MF_01123"/>
    </source>
</evidence>
<dbReference type="GO" id="GO:0019427">
    <property type="term" value="P:acetyl-CoA biosynthetic process from acetate"/>
    <property type="evidence" value="ECO:0007669"/>
    <property type="project" value="UniProtKB-UniRule"/>
</dbReference>
<dbReference type="FunFam" id="3.40.50.12780:FF:000001">
    <property type="entry name" value="Acetyl-coenzyme A synthetase"/>
    <property type="match status" value="1"/>
</dbReference>
<evidence type="ECO:0000256" key="2">
    <source>
        <dbReference type="ARBA" id="ARBA00022598"/>
    </source>
</evidence>
<feature type="binding site" evidence="6">
    <location>
        <position position="500"/>
    </location>
    <ligand>
        <name>ATP</name>
        <dbReference type="ChEBI" id="CHEBI:30616"/>
    </ligand>
</feature>
<dbReference type="Pfam" id="PF13193">
    <property type="entry name" value="AMP-binding_C"/>
    <property type="match status" value="1"/>
</dbReference>
<dbReference type="PANTHER" id="PTHR24095">
    <property type="entry name" value="ACETYL-COENZYME A SYNTHETASE"/>
    <property type="match status" value="1"/>
</dbReference>
<keyword evidence="6" id="KW-0479">Metal-binding</keyword>
<dbReference type="GO" id="GO:0003987">
    <property type="term" value="F:acetate-CoA ligase activity"/>
    <property type="evidence" value="ECO:0007669"/>
    <property type="project" value="UniProtKB-UniRule"/>
</dbReference>
<protein>
    <recommendedName>
        <fullName evidence="6">Acetyl-coenzyme A synthetase</fullName>
        <shortName evidence="6">AcCoA synthetase</shortName>
        <shortName evidence="6">Acs</shortName>
        <ecNumber evidence="6">6.2.1.1</ecNumber>
    </recommendedName>
    <alternativeName>
        <fullName evidence="6">Acetate--CoA ligase</fullName>
    </alternativeName>
    <alternativeName>
        <fullName evidence="6">Acyl-activating enzyme</fullName>
    </alternativeName>
</protein>
<dbReference type="EMBL" id="MPRJ01000013">
    <property type="protein sequence ID" value="OOZ37263.1"/>
    <property type="molecule type" value="Genomic_DNA"/>
</dbReference>
<dbReference type="PROSITE" id="PS00455">
    <property type="entry name" value="AMP_BINDING"/>
    <property type="match status" value="1"/>
</dbReference>
<name>A0A1T2KWP7_9GAMM</name>
<comment type="PTM">
    <text evidence="6">Acetylated. Deacetylation by the SIR2-homolog deacetylase activates the enzyme.</text>
</comment>
<feature type="binding site" evidence="6">
    <location>
        <position position="523"/>
    </location>
    <ligand>
        <name>CoA</name>
        <dbReference type="ChEBI" id="CHEBI:57287"/>
    </ligand>
</feature>
<dbReference type="RefSeq" id="WP_078486048.1">
    <property type="nucleotide sequence ID" value="NZ_MPRJ01000013.1"/>
</dbReference>
<proteinExistence type="inferred from homology"/>
<reference evidence="10 11" key="1">
    <citation type="submission" date="2016-11" db="EMBL/GenBank/DDBJ databases">
        <title>Mixed transmission modes and dynamic genome evolution in an obligate animal-bacterial symbiosis.</title>
        <authorList>
            <person name="Russell S.L."/>
            <person name="Corbett-Detig R.B."/>
            <person name="Cavanaugh C.M."/>
        </authorList>
    </citation>
    <scope>NUCLEOTIDE SEQUENCE [LARGE SCALE GENOMIC DNA]</scope>
    <source>
        <strain evidence="10">Se-Cadez</strain>
    </source>
</reference>
<feature type="modified residue" description="N6-acetyllysine" evidence="6">
    <location>
        <position position="609"/>
    </location>
</feature>
<comment type="caution">
    <text evidence="10">The sequence shown here is derived from an EMBL/GenBank/DDBJ whole genome shotgun (WGS) entry which is preliminary data.</text>
</comment>
<keyword evidence="11" id="KW-1185">Reference proteome</keyword>
<feature type="binding site" evidence="6">
    <location>
        <position position="537"/>
    </location>
    <ligand>
        <name>Mg(2+)</name>
        <dbReference type="ChEBI" id="CHEBI:18420"/>
    </ligand>
</feature>
<dbReference type="AlphaFoldDB" id="A0A1T2KWP7"/>
<dbReference type="NCBIfam" id="NF001208">
    <property type="entry name" value="PRK00174.1"/>
    <property type="match status" value="1"/>
</dbReference>
<comment type="caution">
    <text evidence="6">Lacks conserved residue(s) required for the propagation of feature annotation.</text>
</comment>
<evidence type="ECO:0000256" key="3">
    <source>
        <dbReference type="ARBA" id="ARBA00022741"/>
    </source>
</evidence>
<evidence type="ECO:0000313" key="11">
    <source>
        <dbReference type="Proteomes" id="UP000190896"/>
    </source>
</evidence>
<dbReference type="InterPro" id="IPR000873">
    <property type="entry name" value="AMP-dep_synth/lig_dom"/>
</dbReference>
<dbReference type="InterPro" id="IPR025110">
    <property type="entry name" value="AMP-bd_C"/>
</dbReference>
<dbReference type="OrthoDB" id="9803968at2"/>
<dbReference type="HAMAP" id="MF_01123">
    <property type="entry name" value="Ac_CoA_synth"/>
    <property type="match status" value="1"/>
</dbReference>